<dbReference type="Gene3D" id="2.60.120.480">
    <property type="entry name" value="Ureidoglycolate hydrolase"/>
    <property type="match status" value="1"/>
</dbReference>
<dbReference type="InterPro" id="IPR007247">
    <property type="entry name" value="Ureidogly_lyase"/>
</dbReference>
<evidence type="ECO:0000256" key="4">
    <source>
        <dbReference type="ARBA" id="ARBA00047684"/>
    </source>
</evidence>
<dbReference type="EMBL" id="CP046622">
    <property type="protein sequence ID" value="QGW80790.1"/>
    <property type="molecule type" value="Genomic_DNA"/>
</dbReference>
<dbReference type="InterPro" id="IPR024060">
    <property type="entry name" value="Ureidoglycolate_lyase_dom_sf"/>
</dbReference>
<dbReference type="InterPro" id="IPR011051">
    <property type="entry name" value="RmlC_Cupin_sf"/>
</dbReference>
<dbReference type="GO" id="GO:0050385">
    <property type="term" value="F:ureidoglycolate lyase activity"/>
    <property type="evidence" value="ECO:0007669"/>
    <property type="project" value="UniProtKB-EC"/>
</dbReference>
<dbReference type="SUPFAM" id="SSF51182">
    <property type="entry name" value="RmlC-like cupins"/>
    <property type="match status" value="1"/>
</dbReference>
<evidence type="ECO:0000313" key="5">
    <source>
        <dbReference type="EMBL" id="QGW80790.1"/>
    </source>
</evidence>
<evidence type="ECO:0000313" key="6">
    <source>
        <dbReference type="Proteomes" id="UP000425817"/>
    </source>
</evidence>
<evidence type="ECO:0000256" key="3">
    <source>
        <dbReference type="ARBA" id="ARBA00023239"/>
    </source>
</evidence>
<dbReference type="GO" id="GO:0006144">
    <property type="term" value="P:purine nucleobase metabolic process"/>
    <property type="evidence" value="ECO:0007669"/>
    <property type="project" value="UniProtKB-KW"/>
</dbReference>
<keyword evidence="2" id="KW-0659">Purine metabolism</keyword>
<protein>
    <submittedName>
        <fullName evidence="5">Ureidoglycolate hydrolase</fullName>
    </submittedName>
</protein>
<dbReference type="GO" id="GO:0000256">
    <property type="term" value="P:allantoin catabolic process"/>
    <property type="evidence" value="ECO:0007669"/>
    <property type="project" value="InterPro"/>
</dbReference>
<name>A0A6I6H1N2_VARPD</name>
<proteinExistence type="predicted"/>
<dbReference type="AlphaFoldDB" id="A0A6I6H1N2"/>
<dbReference type="RefSeq" id="WP_157611980.1">
    <property type="nucleotide sequence ID" value="NZ_CP046622.1"/>
</dbReference>
<comment type="catalytic activity">
    <reaction evidence="4">
        <text>(S)-ureidoglycolate = urea + glyoxylate</text>
        <dbReference type="Rhea" id="RHEA:11304"/>
        <dbReference type="ChEBI" id="CHEBI:16199"/>
        <dbReference type="ChEBI" id="CHEBI:36655"/>
        <dbReference type="ChEBI" id="CHEBI:57296"/>
        <dbReference type="EC" id="4.3.2.3"/>
    </reaction>
</comment>
<gene>
    <name evidence="5" type="ORF">GOQ09_03930</name>
</gene>
<dbReference type="PANTHER" id="PTHR21221">
    <property type="entry name" value="UREIDOGLYCOLATE HYDROLASE"/>
    <property type="match status" value="1"/>
</dbReference>
<evidence type="ECO:0000256" key="2">
    <source>
        <dbReference type="ARBA" id="ARBA00022631"/>
    </source>
</evidence>
<dbReference type="InterPro" id="IPR047233">
    <property type="entry name" value="UAH_cupin"/>
</dbReference>
<dbReference type="CDD" id="cd20298">
    <property type="entry name" value="cupin_UAH"/>
    <property type="match status" value="1"/>
</dbReference>
<reference evidence="5 6" key="1">
    <citation type="submission" date="2019-12" db="EMBL/GenBank/DDBJ databases">
        <title>Hybrid Genome Assemblies of two High G+C Isolates from Undergraduate Microbiology Courses.</title>
        <authorList>
            <person name="Ne Ville C.J."/>
            <person name="Enright D."/>
            <person name="Hernandez I."/>
            <person name="Dodsworth J."/>
            <person name="Orwin P.M."/>
        </authorList>
    </citation>
    <scope>NUCLEOTIDE SEQUENCE [LARGE SCALE GENOMIC DNA]</scope>
    <source>
        <strain evidence="5 6">CSUSB</strain>
    </source>
</reference>
<dbReference type="Proteomes" id="UP000425817">
    <property type="component" value="Chromosome"/>
</dbReference>
<dbReference type="GO" id="GO:0004848">
    <property type="term" value="F:ureidoglycolate hydrolase activity"/>
    <property type="evidence" value="ECO:0007669"/>
    <property type="project" value="InterPro"/>
</dbReference>
<accession>A0A6I6H1N2</accession>
<organism evidence="5 6">
    <name type="scientific">Variovorax paradoxus</name>
    <dbReference type="NCBI Taxonomy" id="34073"/>
    <lineage>
        <taxon>Bacteria</taxon>
        <taxon>Pseudomonadati</taxon>
        <taxon>Pseudomonadota</taxon>
        <taxon>Betaproteobacteria</taxon>
        <taxon>Burkholderiales</taxon>
        <taxon>Comamonadaceae</taxon>
        <taxon>Variovorax</taxon>
    </lineage>
</organism>
<dbReference type="Pfam" id="PF04115">
    <property type="entry name" value="Ureidogly_lyase"/>
    <property type="match status" value="1"/>
</dbReference>
<evidence type="ECO:0000256" key="1">
    <source>
        <dbReference type="ARBA" id="ARBA00011738"/>
    </source>
</evidence>
<keyword evidence="5" id="KW-0378">Hydrolase</keyword>
<comment type="subunit">
    <text evidence="1">Homodimer.</text>
</comment>
<dbReference type="PANTHER" id="PTHR21221:SF1">
    <property type="entry name" value="UREIDOGLYCOLATE LYASE"/>
    <property type="match status" value="1"/>
</dbReference>
<keyword evidence="3" id="KW-0456">Lyase</keyword>
<dbReference type="PIRSF" id="PIRSF017306">
    <property type="entry name" value="Ureidogly_hydro"/>
    <property type="match status" value="1"/>
</dbReference>
<dbReference type="OrthoDB" id="9804602at2"/>
<sequence length="172" mass="17851">MNEQASCATALRVAPLTPQAFAPFGTVIEAPAAGGRNINGGNARRFDLLDNLQLDAAGGRPMLALFRAAARSFPHAVAEMERHALGSQTFVPLGERRFVIVVARAGEAPASAGELAAFVTNGKQGVVLAPGTWHHALLAVDAGDFVVIERAAGTVDCDLCALPAPAAIDWKD</sequence>